<dbReference type="EMBL" id="FXWH01000001">
    <property type="protein sequence ID" value="SMQ68718.1"/>
    <property type="molecule type" value="Genomic_DNA"/>
</dbReference>
<dbReference type="InterPro" id="IPR050266">
    <property type="entry name" value="AB_hydrolase_sf"/>
</dbReference>
<dbReference type="Proteomes" id="UP000194450">
    <property type="component" value="Unassembled WGS sequence"/>
</dbReference>
<dbReference type="Pfam" id="PF00561">
    <property type="entry name" value="Abhydrolase_1"/>
    <property type="match status" value="1"/>
</dbReference>
<evidence type="ECO:0000256" key="1">
    <source>
        <dbReference type="ARBA" id="ARBA00008645"/>
    </source>
</evidence>
<accession>A0A1Y6F1F0</accession>
<proteinExistence type="inferred from homology"/>
<evidence type="ECO:0000256" key="2">
    <source>
        <dbReference type="ARBA" id="ARBA00022801"/>
    </source>
</evidence>
<evidence type="ECO:0000313" key="5">
    <source>
        <dbReference type="Proteomes" id="UP000194450"/>
    </source>
</evidence>
<dbReference type="InterPro" id="IPR000073">
    <property type="entry name" value="AB_hydrolase_1"/>
</dbReference>
<dbReference type="GO" id="GO:0016020">
    <property type="term" value="C:membrane"/>
    <property type="evidence" value="ECO:0007669"/>
    <property type="project" value="TreeGrafter"/>
</dbReference>
<comment type="similarity">
    <text evidence="1">Belongs to the AB hydrolase superfamily.</text>
</comment>
<keyword evidence="2" id="KW-0378">Hydrolase</keyword>
<dbReference type="GO" id="GO:0016787">
    <property type="term" value="F:hydrolase activity"/>
    <property type="evidence" value="ECO:0007669"/>
    <property type="project" value="UniProtKB-KW"/>
</dbReference>
<dbReference type="RefSeq" id="WP_086434723.1">
    <property type="nucleotide sequence ID" value="NZ_FXWH01000001.1"/>
</dbReference>
<dbReference type="OrthoDB" id="149912at2"/>
<dbReference type="InterPro" id="IPR029058">
    <property type="entry name" value="AB_hydrolase_fold"/>
</dbReference>
<dbReference type="PANTHER" id="PTHR43798">
    <property type="entry name" value="MONOACYLGLYCEROL LIPASE"/>
    <property type="match status" value="1"/>
</dbReference>
<dbReference type="Gene3D" id="3.40.50.1820">
    <property type="entry name" value="alpha/beta hydrolase"/>
    <property type="match status" value="1"/>
</dbReference>
<organism evidence="4 5">
    <name type="scientific">Pseudidiomarina planktonica</name>
    <dbReference type="NCBI Taxonomy" id="1323738"/>
    <lineage>
        <taxon>Bacteria</taxon>
        <taxon>Pseudomonadati</taxon>
        <taxon>Pseudomonadota</taxon>
        <taxon>Gammaproteobacteria</taxon>
        <taxon>Alteromonadales</taxon>
        <taxon>Idiomarinaceae</taxon>
        <taxon>Pseudidiomarina</taxon>
    </lineage>
</organism>
<dbReference type="PANTHER" id="PTHR43798:SF14">
    <property type="entry name" value="SERINE HYDROLASE-LIKE PROTEIN DDB_G0286239"/>
    <property type="match status" value="1"/>
</dbReference>
<dbReference type="AlphaFoldDB" id="A0A1Y6F1F0"/>
<dbReference type="SUPFAM" id="SSF53474">
    <property type="entry name" value="alpha/beta-Hydrolases"/>
    <property type="match status" value="1"/>
</dbReference>
<gene>
    <name evidence="4" type="ORF">SAMN06297229_1694</name>
</gene>
<protein>
    <submittedName>
        <fullName evidence="4">Pimeloyl-ACP methyl ester carboxylesterase</fullName>
    </submittedName>
</protein>
<name>A0A1Y6F1F0_9GAMM</name>
<evidence type="ECO:0000259" key="3">
    <source>
        <dbReference type="Pfam" id="PF00561"/>
    </source>
</evidence>
<feature type="domain" description="AB hydrolase-1" evidence="3">
    <location>
        <begin position="44"/>
        <end position="287"/>
    </location>
</feature>
<sequence length="305" mass="34600">MDMTTQDWLARAQQIAEPVSFELPWGSLRGLRWGKADVQPQIALHGWLDNAHSFLPIAAEFMRSGAHNDHSFMALEWAGHGHSDHRPAGNHYYFIDYVYDLWELLEQQQWQQCNILAHSMGAFVANMLAGIDPDKVANLYAVEAFGLLAAPPERTAADLLKGFRSRHDYRNKSRPDYPEFERAVAARTAAGDFSKELAELLVTRGSAQNQSGSWRFRADGRVRVESPFRLTPEQIANVLEQIKCPFKLIRGANGFNHVDEHLQLWQAAVPQLEVEVMEGGHHVHMEQPAAMWQSYETFVKLAKTI</sequence>
<evidence type="ECO:0000313" key="4">
    <source>
        <dbReference type="EMBL" id="SMQ68718.1"/>
    </source>
</evidence>
<keyword evidence="5" id="KW-1185">Reference proteome</keyword>
<reference evidence="5" key="1">
    <citation type="submission" date="2017-04" db="EMBL/GenBank/DDBJ databases">
        <authorList>
            <person name="Varghese N."/>
            <person name="Submissions S."/>
        </authorList>
    </citation>
    <scope>NUCLEOTIDE SEQUENCE [LARGE SCALE GENOMIC DNA]</scope>
</reference>